<evidence type="ECO:0000256" key="2">
    <source>
        <dbReference type="ARBA" id="ARBA00023002"/>
    </source>
</evidence>
<organism evidence="4 5">
    <name type="scientific">Seiridium cardinale</name>
    <dbReference type="NCBI Taxonomy" id="138064"/>
    <lineage>
        <taxon>Eukaryota</taxon>
        <taxon>Fungi</taxon>
        <taxon>Dikarya</taxon>
        <taxon>Ascomycota</taxon>
        <taxon>Pezizomycotina</taxon>
        <taxon>Sordariomycetes</taxon>
        <taxon>Xylariomycetidae</taxon>
        <taxon>Amphisphaeriales</taxon>
        <taxon>Sporocadaceae</taxon>
        <taxon>Seiridium</taxon>
    </lineage>
</organism>
<evidence type="ECO:0000256" key="1">
    <source>
        <dbReference type="ARBA" id="ARBA00008072"/>
    </source>
</evidence>
<dbReference type="InterPro" id="IPR036291">
    <property type="entry name" value="NAD(P)-bd_dom_sf"/>
</dbReference>
<dbReference type="Proteomes" id="UP001465668">
    <property type="component" value="Unassembled WGS sequence"/>
</dbReference>
<name>A0ABR2Y4N6_9PEZI</name>
<evidence type="ECO:0000313" key="5">
    <source>
        <dbReference type="Proteomes" id="UP001465668"/>
    </source>
</evidence>
<keyword evidence="2" id="KW-0560">Oxidoreductase</keyword>
<dbReference type="EMBL" id="JARVKM010000004">
    <property type="protein sequence ID" value="KAK9781039.1"/>
    <property type="molecule type" value="Genomic_DNA"/>
</dbReference>
<feature type="domain" description="Enoyl reductase (ER)" evidence="3">
    <location>
        <begin position="41"/>
        <end position="354"/>
    </location>
</feature>
<dbReference type="InterPro" id="IPR013154">
    <property type="entry name" value="ADH-like_N"/>
</dbReference>
<sequence>MHSSSAHQLLRLTYSNFFRSFIRTKSYMASNTAAWLPQAKARPFQIKPAPLGSPAEGQILVKNHAIAVNPIDGKLQSRAYYPLNYPVILGEDVAGEVVSVGAGVDQFNKGDRVLGSAAAFDSKKGDAAAFQEYTILDTHLTSKIPDHISYESAVVIPLGFSTASAGLFNPDFLNLQLPTHPAQSATGKTLLVWGGASSVGCNAIQLAVAAGYEVVATASPKNFELIKKLGASQVFDYNNATVVEDLVSAFKGKALVGVYDTIGGPAWAPVFEFIKLVDGNKFVTTVIPGFPDPPEGVRVGHVYSMSIRNNGIGKAVWTDFLAKALEEGTFFPAPNPLVVGKGLESLQGAVDVVIKGVSAQKVVVVL</sequence>
<dbReference type="PANTHER" id="PTHR45348">
    <property type="entry name" value="HYPOTHETICAL OXIDOREDUCTASE (EUROFUNG)"/>
    <property type="match status" value="1"/>
</dbReference>
<comment type="similarity">
    <text evidence="1">Belongs to the zinc-containing alcohol dehydrogenase family.</text>
</comment>
<evidence type="ECO:0000259" key="3">
    <source>
        <dbReference type="SMART" id="SM00829"/>
    </source>
</evidence>
<dbReference type="Gene3D" id="3.90.180.10">
    <property type="entry name" value="Medium-chain alcohol dehydrogenases, catalytic domain"/>
    <property type="match status" value="1"/>
</dbReference>
<evidence type="ECO:0000313" key="4">
    <source>
        <dbReference type="EMBL" id="KAK9781039.1"/>
    </source>
</evidence>
<dbReference type="Pfam" id="PF08240">
    <property type="entry name" value="ADH_N"/>
    <property type="match status" value="1"/>
</dbReference>
<protein>
    <submittedName>
        <fullName evidence="4">Enoyl reductase (ER) domain-containing protein</fullName>
    </submittedName>
</protein>
<dbReference type="PANTHER" id="PTHR45348:SF2">
    <property type="entry name" value="ZINC-TYPE ALCOHOL DEHYDROGENASE-LIKE PROTEIN C2E1P3.01"/>
    <property type="match status" value="1"/>
</dbReference>
<dbReference type="SMART" id="SM00829">
    <property type="entry name" value="PKS_ER"/>
    <property type="match status" value="1"/>
</dbReference>
<dbReference type="InterPro" id="IPR011032">
    <property type="entry name" value="GroES-like_sf"/>
</dbReference>
<comment type="caution">
    <text evidence="4">The sequence shown here is derived from an EMBL/GenBank/DDBJ whole genome shotgun (WGS) entry which is preliminary data.</text>
</comment>
<reference evidence="4 5" key="1">
    <citation type="submission" date="2024-02" db="EMBL/GenBank/DDBJ databases">
        <title>First draft genome assembly of two strains of Seiridium cardinale.</title>
        <authorList>
            <person name="Emiliani G."/>
            <person name="Scali E."/>
        </authorList>
    </citation>
    <scope>NUCLEOTIDE SEQUENCE [LARGE SCALE GENOMIC DNA]</scope>
    <source>
        <strain evidence="4 5">BM-138-000479</strain>
    </source>
</reference>
<proteinExistence type="inferred from homology"/>
<dbReference type="InterPro" id="IPR013149">
    <property type="entry name" value="ADH-like_C"/>
</dbReference>
<dbReference type="Gene3D" id="3.40.50.720">
    <property type="entry name" value="NAD(P)-binding Rossmann-like Domain"/>
    <property type="match status" value="1"/>
</dbReference>
<gene>
    <name evidence="4" type="ORF">SCAR479_04860</name>
</gene>
<accession>A0ABR2Y4N6</accession>
<dbReference type="Pfam" id="PF00107">
    <property type="entry name" value="ADH_zinc_N"/>
    <property type="match status" value="1"/>
</dbReference>
<dbReference type="SUPFAM" id="SSF50129">
    <property type="entry name" value="GroES-like"/>
    <property type="match status" value="1"/>
</dbReference>
<dbReference type="SUPFAM" id="SSF51735">
    <property type="entry name" value="NAD(P)-binding Rossmann-fold domains"/>
    <property type="match status" value="1"/>
</dbReference>
<dbReference type="InterPro" id="IPR047122">
    <property type="entry name" value="Trans-enoyl_RdTase-like"/>
</dbReference>
<dbReference type="InterPro" id="IPR020843">
    <property type="entry name" value="ER"/>
</dbReference>
<keyword evidence="5" id="KW-1185">Reference proteome</keyword>
<dbReference type="CDD" id="cd08249">
    <property type="entry name" value="enoyl_reductase_like"/>
    <property type="match status" value="1"/>
</dbReference>